<dbReference type="EMBL" id="AP021876">
    <property type="protein sequence ID" value="BBO84738.1"/>
    <property type="molecule type" value="Genomic_DNA"/>
</dbReference>
<dbReference type="InterPro" id="IPR037171">
    <property type="entry name" value="NagB/RpiA_transferase-like"/>
</dbReference>
<evidence type="ECO:0000313" key="2">
    <source>
        <dbReference type="EMBL" id="BBO84738.1"/>
    </source>
</evidence>
<gene>
    <name evidence="2" type="ORF">DSCO28_53040</name>
</gene>
<dbReference type="SUPFAM" id="SSF100950">
    <property type="entry name" value="NagB/RpiA/CoA transferase-like"/>
    <property type="match status" value="1"/>
</dbReference>
<evidence type="ECO:0000259" key="1">
    <source>
        <dbReference type="Pfam" id="PF02589"/>
    </source>
</evidence>
<dbReference type="RefSeq" id="WP_155324570.1">
    <property type="nucleotide sequence ID" value="NZ_AP021876.1"/>
</dbReference>
<dbReference type="InterPro" id="IPR003741">
    <property type="entry name" value="LUD_dom"/>
</dbReference>
<dbReference type="InterPro" id="IPR009501">
    <property type="entry name" value="UCP020269"/>
</dbReference>
<organism evidence="2 3">
    <name type="scientific">Desulfosarcina ovata subsp. sediminis</name>
    <dbReference type="NCBI Taxonomy" id="885957"/>
    <lineage>
        <taxon>Bacteria</taxon>
        <taxon>Pseudomonadati</taxon>
        <taxon>Thermodesulfobacteriota</taxon>
        <taxon>Desulfobacteria</taxon>
        <taxon>Desulfobacterales</taxon>
        <taxon>Desulfosarcinaceae</taxon>
        <taxon>Desulfosarcina</taxon>
    </lineage>
</organism>
<dbReference type="Proteomes" id="UP000425960">
    <property type="component" value="Chromosome"/>
</dbReference>
<evidence type="ECO:0000313" key="3">
    <source>
        <dbReference type="Proteomes" id="UP000425960"/>
    </source>
</evidence>
<accession>A0A5K7ZWY4</accession>
<name>A0A5K7ZWY4_9BACT</name>
<dbReference type="PANTHER" id="PTHR36179:SF2">
    <property type="entry name" value="LUD DOMAIN-CONTAINING PROTEIN"/>
    <property type="match status" value="1"/>
</dbReference>
<feature type="domain" description="LUD" evidence="1">
    <location>
        <begin position="16"/>
        <end position="205"/>
    </location>
</feature>
<dbReference type="PIRSF" id="PIRSF020269">
    <property type="entry name" value="DUF1121"/>
    <property type="match status" value="1"/>
</dbReference>
<proteinExistence type="predicted"/>
<protein>
    <recommendedName>
        <fullName evidence="1">LUD domain-containing protein</fullName>
    </recommendedName>
</protein>
<dbReference type="Pfam" id="PF02589">
    <property type="entry name" value="LUD_dom"/>
    <property type="match status" value="1"/>
</dbReference>
<dbReference type="KEGG" id="dov:DSCO28_53040"/>
<sequence length="215" mass="23865">MDDLAYEQWLWEKTAQRCISNLNKNDFDAHYFLDVETAANRILEMVKPYASFGFGGSSTTRRLGVLEALRDEGKTIHDHWQAGLSKVEDLEIRLAQGRCDCFFCSANAISATGEIVNVDGIGNRTNAMTFGTRKVIIVAGMNKVTVDLESALKRIRQVAAPMRARSLNMKTPCAESGVCSDCRSPQRICRVTTILHRKPSLTDISVFLIGQSLGF</sequence>
<reference evidence="2 3" key="1">
    <citation type="submission" date="2019-11" db="EMBL/GenBank/DDBJ databases">
        <title>Comparative genomics of hydrocarbon-degrading Desulfosarcina strains.</title>
        <authorList>
            <person name="Watanabe M."/>
            <person name="Kojima H."/>
            <person name="Fukui M."/>
        </authorList>
    </citation>
    <scope>NUCLEOTIDE SEQUENCE [LARGE SCALE GENOMIC DNA]</scope>
    <source>
        <strain evidence="2 3">28bB2T</strain>
    </source>
</reference>
<dbReference type="PANTHER" id="PTHR36179">
    <property type="entry name" value="LUD_DOM DOMAIN-CONTAINING PROTEIN"/>
    <property type="match status" value="1"/>
</dbReference>
<dbReference type="AlphaFoldDB" id="A0A5K7ZWY4"/>